<feature type="compositionally biased region" description="Pro residues" evidence="1">
    <location>
        <begin position="102"/>
        <end position="112"/>
    </location>
</feature>
<dbReference type="Proteomes" id="UP000245802">
    <property type="component" value="Chromosome"/>
</dbReference>
<evidence type="ECO:0000256" key="1">
    <source>
        <dbReference type="SAM" id="MobiDB-lite"/>
    </source>
</evidence>
<evidence type="ECO:0000313" key="4">
    <source>
        <dbReference type="Proteomes" id="UP000245802"/>
    </source>
</evidence>
<organism evidence="2 4">
    <name type="scientific">Gemmata obscuriglobus</name>
    <dbReference type="NCBI Taxonomy" id="114"/>
    <lineage>
        <taxon>Bacteria</taxon>
        <taxon>Pseudomonadati</taxon>
        <taxon>Planctomycetota</taxon>
        <taxon>Planctomycetia</taxon>
        <taxon>Gemmatales</taxon>
        <taxon>Gemmataceae</taxon>
        <taxon>Gemmata</taxon>
    </lineage>
</organism>
<keyword evidence="4" id="KW-1185">Reference proteome</keyword>
<evidence type="ECO:0000313" key="2">
    <source>
        <dbReference type="EMBL" id="AWM40383.1"/>
    </source>
</evidence>
<dbReference type="KEGG" id="gog:C1280_27600"/>
<dbReference type="KEGG" id="gog:C1280_27650"/>
<dbReference type="EMBL" id="CP025958">
    <property type="protein sequence ID" value="AWM40383.1"/>
    <property type="molecule type" value="Genomic_DNA"/>
</dbReference>
<accession>A0A2Z3H2Z3</accession>
<evidence type="ECO:0000313" key="3">
    <source>
        <dbReference type="EMBL" id="AWM40389.1"/>
    </source>
</evidence>
<dbReference type="RefSeq" id="WP_010036150.1">
    <property type="nucleotide sequence ID" value="NZ_CP025958.1"/>
</dbReference>
<reference evidence="2 4" key="1">
    <citation type="submission" date="2018-01" db="EMBL/GenBank/DDBJ databases">
        <title>G. obscuriglobus.</title>
        <authorList>
            <person name="Franke J."/>
            <person name="Blomberg W."/>
            <person name="Selmecki A."/>
        </authorList>
    </citation>
    <scope>NUCLEOTIDE SEQUENCE [LARGE SCALE GENOMIC DNA]</scope>
    <source>
        <strain evidence="2 4">DSM 5831</strain>
    </source>
</reference>
<dbReference type="AlphaFoldDB" id="A0A2Z3H2Z3"/>
<feature type="region of interest" description="Disordered" evidence="1">
    <location>
        <begin position="90"/>
        <end position="112"/>
    </location>
</feature>
<name>A0A2Z3H2Z3_9BACT</name>
<dbReference type="EMBL" id="CP025958">
    <property type="protein sequence ID" value="AWM40389.1"/>
    <property type="molecule type" value="Genomic_DNA"/>
</dbReference>
<dbReference type="OrthoDB" id="264674at2"/>
<sequence>MAEAVVRFEVLVNGRRVCLAGQAGDGCLNAQVQYCRLAPLRLLRPVTDYDGDNGGESLVLAVFAHDDAAGEMRWTHAPLAPGDEVTVRVLGPGPSEPAAEVTPPPGPDDLPF</sequence>
<gene>
    <name evidence="2" type="ORF">C1280_27600</name>
    <name evidence="3" type="ORF">C1280_27650</name>
</gene>
<proteinExistence type="predicted"/>
<protein>
    <submittedName>
        <fullName evidence="2">Uncharacterized protein</fullName>
    </submittedName>
</protein>